<dbReference type="EMBL" id="LN854235">
    <property type="protein sequence ID" value="CRY97772.1"/>
    <property type="molecule type" value="Genomic_DNA"/>
</dbReference>
<protein>
    <submittedName>
        <fullName evidence="1">Uncharacterized protein</fullName>
    </submittedName>
</protein>
<reference evidence="1" key="2">
    <citation type="submission" date="2015-07" db="EMBL/GenBank/DDBJ databases">
        <title>Plasmids, circular viruses and viroids from rat gut.</title>
        <authorList>
            <person name="Jorgensen T.J."/>
            <person name="Hansen M.A."/>
            <person name="Xu Z."/>
            <person name="Tabak M.A."/>
            <person name="Sorensen S.J."/>
            <person name="Hansen L.H."/>
        </authorList>
    </citation>
    <scope>NUCLEOTIDE SEQUENCE</scope>
    <source>
        <strain evidence="1">RGFK1732</strain>
    </source>
</reference>
<organism evidence="1">
    <name type="scientific">uncultured prokaryote</name>
    <dbReference type="NCBI Taxonomy" id="198431"/>
    <lineage>
        <taxon>unclassified sequences</taxon>
        <taxon>environmental samples</taxon>
    </lineage>
</organism>
<sequence>MPIKASMILPFYGGRPEDVAVNTYYSEADPGTIGGTAFLDGIQQLYDRDGDANFGGFGEYLSNVIDRSLAYIRYTGFNPATGKETTLETLVPATIATASYTNNLPNEVALAVSYKAASVAPPQSRNRGRVFVGPLCAIGIIGNGPQGVVIPFGFVDQLAAGVAAVIEEANDGDASWRMYSPTDAALKSLAQVYVDNEFDTQRRRGAPSTYRAAAPISITP</sequence>
<proteinExistence type="predicted"/>
<dbReference type="AlphaFoldDB" id="A0A0H5QPZ7"/>
<evidence type="ECO:0000313" key="1">
    <source>
        <dbReference type="EMBL" id="CRY97772.1"/>
    </source>
</evidence>
<accession>A0A0H5QPZ7</accession>
<reference evidence="1" key="1">
    <citation type="submission" date="2015-06" db="EMBL/GenBank/DDBJ databases">
        <authorList>
            <person name="Joergensen T."/>
        </authorList>
    </citation>
    <scope>NUCLEOTIDE SEQUENCE</scope>
    <source>
        <strain evidence="1">RGFK1732</strain>
    </source>
</reference>
<name>A0A0H5QPZ7_9ZZZZ</name>